<evidence type="ECO:0000313" key="1">
    <source>
        <dbReference type="EMBL" id="ODQ74063.1"/>
    </source>
</evidence>
<evidence type="ECO:0000313" key="2">
    <source>
        <dbReference type="Proteomes" id="UP000094385"/>
    </source>
</evidence>
<reference evidence="1 2" key="1">
    <citation type="journal article" date="2016" name="Proc. Natl. Acad. Sci. U.S.A.">
        <title>Comparative genomics of biotechnologically important yeasts.</title>
        <authorList>
            <person name="Riley R."/>
            <person name="Haridas S."/>
            <person name="Wolfe K.H."/>
            <person name="Lopes M.R."/>
            <person name="Hittinger C.T."/>
            <person name="Goeker M."/>
            <person name="Salamov A.A."/>
            <person name="Wisecaver J.H."/>
            <person name="Long T.M."/>
            <person name="Calvey C.H."/>
            <person name="Aerts A.L."/>
            <person name="Barry K.W."/>
            <person name="Choi C."/>
            <person name="Clum A."/>
            <person name="Coughlan A.Y."/>
            <person name="Deshpande S."/>
            <person name="Douglass A.P."/>
            <person name="Hanson S.J."/>
            <person name="Klenk H.-P."/>
            <person name="LaButti K.M."/>
            <person name="Lapidus A."/>
            <person name="Lindquist E.A."/>
            <person name="Lipzen A.M."/>
            <person name="Meier-Kolthoff J.P."/>
            <person name="Ohm R.A."/>
            <person name="Otillar R.P."/>
            <person name="Pangilinan J.L."/>
            <person name="Peng Y."/>
            <person name="Rokas A."/>
            <person name="Rosa C.A."/>
            <person name="Scheuner C."/>
            <person name="Sibirny A.A."/>
            <person name="Slot J.C."/>
            <person name="Stielow J.B."/>
            <person name="Sun H."/>
            <person name="Kurtzman C.P."/>
            <person name="Blackwell M."/>
            <person name="Grigoriev I.V."/>
            <person name="Jeffries T.W."/>
        </authorList>
    </citation>
    <scope>NUCLEOTIDE SEQUENCE [LARGE SCALE GENOMIC DNA]</scope>
    <source>
        <strain evidence="1 2">NRRL Y-11557</strain>
    </source>
</reference>
<proteinExistence type="predicted"/>
<dbReference type="EMBL" id="KV454292">
    <property type="protein sequence ID" value="ODQ74063.1"/>
    <property type="molecule type" value="Genomic_DNA"/>
</dbReference>
<protein>
    <submittedName>
        <fullName evidence="1">Uncharacterized protein</fullName>
    </submittedName>
</protein>
<keyword evidence="2" id="KW-1185">Reference proteome</keyword>
<name>A0A1E3Q8M6_LIPST</name>
<sequence length="106" mass="10999">MSSNFSAAISSQFCCPYGGSCITIIESPPADVGLVCGNLICCPHFNPNGTISMDGATICGNQTQGILSCKNGVLTGSSAAVRPNRENISIMTLITATLLLLQLFQL</sequence>
<accession>A0A1E3Q8M6</accession>
<organism evidence="1 2">
    <name type="scientific">Lipomyces starkeyi NRRL Y-11557</name>
    <dbReference type="NCBI Taxonomy" id="675824"/>
    <lineage>
        <taxon>Eukaryota</taxon>
        <taxon>Fungi</taxon>
        <taxon>Dikarya</taxon>
        <taxon>Ascomycota</taxon>
        <taxon>Saccharomycotina</taxon>
        <taxon>Lipomycetes</taxon>
        <taxon>Lipomycetales</taxon>
        <taxon>Lipomycetaceae</taxon>
        <taxon>Lipomyces</taxon>
    </lineage>
</organism>
<gene>
    <name evidence="1" type="ORF">LIPSTDRAFT_69609</name>
</gene>
<dbReference type="AlphaFoldDB" id="A0A1E3Q8M6"/>
<dbReference type="Proteomes" id="UP000094385">
    <property type="component" value="Unassembled WGS sequence"/>
</dbReference>